<dbReference type="EMBL" id="RWGY01000039">
    <property type="protein sequence ID" value="TVU08526.1"/>
    <property type="molecule type" value="Genomic_DNA"/>
</dbReference>
<keyword evidence="3" id="KW-1185">Reference proteome</keyword>
<evidence type="ECO:0000313" key="3">
    <source>
        <dbReference type="Proteomes" id="UP000324897"/>
    </source>
</evidence>
<accession>A0A5J9TAY8</accession>
<proteinExistence type="predicted"/>
<keyword evidence="1" id="KW-0472">Membrane</keyword>
<dbReference type="AlphaFoldDB" id="A0A5J9TAY8"/>
<name>A0A5J9TAY8_9POAL</name>
<feature type="transmembrane region" description="Helical" evidence="1">
    <location>
        <begin position="22"/>
        <end position="40"/>
    </location>
</feature>
<dbReference type="OrthoDB" id="696414at2759"/>
<feature type="transmembrane region" description="Helical" evidence="1">
    <location>
        <begin position="78"/>
        <end position="95"/>
    </location>
</feature>
<keyword evidence="1" id="KW-1133">Transmembrane helix</keyword>
<sequence>MAYVPQPPAEAIDVLDHVQRRLLHAGRIVVTSGYLVLTYTTIGDRGANAEHALVGLGLLLLGVLLIVLSPVANQFPRAARVGAAVADAILFYFFTPAGN</sequence>
<organism evidence="2 3">
    <name type="scientific">Eragrostis curvula</name>
    <name type="common">weeping love grass</name>
    <dbReference type="NCBI Taxonomy" id="38414"/>
    <lineage>
        <taxon>Eukaryota</taxon>
        <taxon>Viridiplantae</taxon>
        <taxon>Streptophyta</taxon>
        <taxon>Embryophyta</taxon>
        <taxon>Tracheophyta</taxon>
        <taxon>Spermatophyta</taxon>
        <taxon>Magnoliopsida</taxon>
        <taxon>Liliopsida</taxon>
        <taxon>Poales</taxon>
        <taxon>Poaceae</taxon>
        <taxon>PACMAD clade</taxon>
        <taxon>Chloridoideae</taxon>
        <taxon>Eragrostideae</taxon>
        <taxon>Eragrostidinae</taxon>
        <taxon>Eragrostis</taxon>
    </lineage>
</organism>
<evidence type="ECO:0000313" key="2">
    <source>
        <dbReference type="EMBL" id="TVU08526.1"/>
    </source>
</evidence>
<protein>
    <submittedName>
        <fullName evidence="2">Uncharacterized protein</fullName>
    </submittedName>
</protein>
<dbReference type="Gramene" id="TVU08526">
    <property type="protein sequence ID" value="TVU08526"/>
    <property type="gene ID" value="EJB05_41934"/>
</dbReference>
<feature type="transmembrane region" description="Helical" evidence="1">
    <location>
        <begin position="52"/>
        <end position="72"/>
    </location>
</feature>
<feature type="non-terminal residue" evidence="2">
    <location>
        <position position="1"/>
    </location>
</feature>
<keyword evidence="1" id="KW-0812">Transmembrane</keyword>
<reference evidence="2 3" key="1">
    <citation type="journal article" date="2019" name="Sci. Rep.">
        <title>A high-quality genome of Eragrostis curvula grass provides insights into Poaceae evolution and supports new strategies to enhance forage quality.</title>
        <authorList>
            <person name="Carballo J."/>
            <person name="Santos B.A.C.M."/>
            <person name="Zappacosta D."/>
            <person name="Garbus I."/>
            <person name="Selva J.P."/>
            <person name="Gallo C.A."/>
            <person name="Diaz A."/>
            <person name="Albertini E."/>
            <person name="Caccamo M."/>
            <person name="Echenique V."/>
        </authorList>
    </citation>
    <scope>NUCLEOTIDE SEQUENCE [LARGE SCALE GENOMIC DNA]</scope>
    <source>
        <strain evidence="3">cv. Victoria</strain>
        <tissue evidence="2">Leaf</tissue>
    </source>
</reference>
<dbReference type="Proteomes" id="UP000324897">
    <property type="component" value="Chromosome 3"/>
</dbReference>
<evidence type="ECO:0000256" key="1">
    <source>
        <dbReference type="SAM" id="Phobius"/>
    </source>
</evidence>
<comment type="caution">
    <text evidence="2">The sequence shown here is derived from an EMBL/GenBank/DDBJ whole genome shotgun (WGS) entry which is preliminary data.</text>
</comment>
<gene>
    <name evidence="2" type="ORF">EJB05_41934</name>
</gene>